<protein>
    <submittedName>
        <fullName evidence="1">Uncharacterized protein</fullName>
    </submittedName>
</protein>
<organism evidence="1">
    <name type="scientific">Myoviridae sp. ctJ2i1</name>
    <dbReference type="NCBI Taxonomy" id="2825079"/>
    <lineage>
        <taxon>Viruses</taxon>
        <taxon>Duplodnaviria</taxon>
        <taxon>Heunggongvirae</taxon>
        <taxon>Uroviricota</taxon>
        <taxon>Caudoviricetes</taxon>
    </lineage>
</organism>
<accession>A0A8S5V2D8</accession>
<reference evidence="1" key="1">
    <citation type="journal article" date="2021" name="Proc. Natl. Acad. Sci. U.S.A.">
        <title>A Catalog of Tens of Thousands of Viruses from Human Metagenomes Reveals Hidden Associations with Chronic Diseases.</title>
        <authorList>
            <person name="Tisza M.J."/>
            <person name="Buck C.B."/>
        </authorList>
    </citation>
    <scope>NUCLEOTIDE SEQUENCE</scope>
    <source>
        <strain evidence="1">CtJ2i1</strain>
    </source>
</reference>
<sequence length="76" mass="9010">MTEKEAIIIEEIYLIENALEIKMLNTFLNKYYGGKALEELQPFQQNKILSWMQSCTEREEMALDNINTWALQNGYF</sequence>
<proteinExistence type="predicted"/>
<name>A0A8S5V2D8_9CAUD</name>
<evidence type="ECO:0000313" key="1">
    <source>
        <dbReference type="EMBL" id="DAG00779.1"/>
    </source>
</evidence>
<dbReference type="EMBL" id="BK016182">
    <property type="protein sequence ID" value="DAG00779.1"/>
    <property type="molecule type" value="Genomic_DNA"/>
</dbReference>